<comment type="caution">
    <text evidence="3">The sequence shown here is derived from an EMBL/GenBank/DDBJ whole genome shotgun (WGS) entry which is preliminary data.</text>
</comment>
<organism evidence="3">
    <name type="scientific">Cladocopium goreaui</name>
    <dbReference type="NCBI Taxonomy" id="2562237"/>
    <lineage>
        <taxon>Eukaryota</taxon>
        <taxon>Sar</taxon>
        <taxon>Alveolata</taxon>
        <taxon>Dinophyceae</taxon>
        <taxon>Suessiales</taxon>
        <taxon>Symbiodiniaceae</taxon>
        <taxon>Cladocopium</taxon>
    </lineage>
</organism>
<keyword evidence="1" id="KW-0175">Coiled coil</keyword>
<reference evidence="4 5" key="2">
    <citation type="submission" date="2024-05" db="EMBL/GenBank/DDBJ databases">
        <authorList>
            <person name="Chen Y."/>
            <person name="Shah S."/>
            <person name="Dougan E. K."/>
            <person name="Thang M."/>
            <person name="Chan C."/>
        </authorList>
    </citation>
    <scope>NUCLEOTIDE SEQUENCE [LARGE SCALE GENOMIC DNA]</scope>
</reference>
<keyword evidence="4" id="KW-0808">Transferase</keyword>
<feature type="domain" description="U-box" evidence="2">
    <location>
        <begin position="42"/>
        <end position="116"/>
    </location>
</feature>
<sequence>MVIVSAAVASLAAGNAFCLYRFLFARQYHAWKLETAADLQALVLPSFRCPISQEVMREPVVTCDGQTYEKQNIQEWFRRGTQTSPLTNLPLDSKEVVPNLALRQAVADFNTKVCPVLREEFENRKRLENRVEVLLQREVQLQQEIAGQDGRRDEAMQAFLDSLEEREAEVVALRKGKEEVLKDMERLRQTHQEELVQQQEEQNKAVELVEAEKQVVLAKSKAEADSLRRQRDNAVRRVAKRV</sequence>
<evidence type="ECO:0000313" key="5">
    <source>
        <dbReference type="Proteomes" id="UP001152797"/>
    </source>
</evidence>
<dbReference type="GO" id="GO:0016567">
    <property type="term" value="P:protein ubiquitination"/>
    <property type="evidence" value="ECO:0007669"/>
    <property type="project" value="InterPro"/>
</dbReference>
<evidence type="ECO:0000259" key="2">
    <source>
        <dbReference type="PROSITE" id="PS51698"/>
    </source>
</evidence>
<evidence type="ECO:0000313" key="4">
    <source>
        <dbReference type="EMBL" id="CAL4790985.1"/>
    </source>
</evidence>
<reference evidence="3" key="1">
    <citation type="submission" date="2022-10" db="EMBL/GenBank/DDBJ databases">
        <authorList>
            <person name="Chen Y."/>
            <person name="Dougan E. K."/>
            <person name="Chan C."/>
            <person name="Rhodes N."/>
            <person name="Thang M."/>
        </authorList>
    </citation>
    <scope>NUCLEOTIDE SEQUENCE</scope>
</reference>
<dbReference type="Gene3D" id="3.30.40.10">
    <property type="entry name" value="Zinc/RING finger domain, C3HC4 (zinc finger)"/>
    <property type="match status" value="1"/>
</dbReference>
<name>A0A9P1D6Z6_9DINO</name>
<proteinExistence type="predicted"/>
<dbReference type="CDD" id="cd16655">
    <property type="entry name" value="RING-Ubox_WDSUB1-like"/>
    <property type="match status" value="1"/>
</dbReference>
<dbReference type="PANTHER" id="PTHR46573:SF1">
    <property type="entry name" value="WD REPEAT, SAM AND U-BOX DOMAIN-CONTAINING PROTEIN 1"/>
    <property type="match status" value="1"/>
</dbReference>
<dbReference type="InterPro" id="IPR003613">
    <property type="entry name" value="Ubox_domain"/>
</dbReference>
<feature type="coiled-coil region" evidence="1">
    <location>
        <begin position="117"/>
        <end position="144"/>
    </location>
</feature>
<feature type="coiled-coil region" evidence="1">
    <location>
        <begin position="174"/>
        <end position="237"/>
    </location>
</feature>
<dbReference type="Pfam" id="PF04564">
    <property type="entry name" value="U-box"/>
    <property type="match status" value="1"/>
</dbReference>
<dbReference type="EMBL" id="CAMXCT010003312">
    <property type="protein sequence ID" value="CAI4003673.1"/>
    <property type="molecule type" value="Genomic_DNA"/>
</dbReference>
<dbReference type="AlphaFoldDB" id="A0A9P1D6Z6"/>
<protein>
    <submittedName>
        <fullName evidence="4">U-box domain-containing protein 55 (Plant U-box protein 55) (RING-type E3 ubiquitin transferase PUB54)</fullName>
    </submittedName>
</protein>
<dbReference type="EMBL" id="CAMXCT020003312">
    <property type="protein sequence ID" value="CAL1157048.1"/>
    <property type="molecule type" value="Genomic_DNA"/>
</dbReference>
<dbReference type="Proteomes" id="UP001152797">
    <property type="component" value="Unassembled WGS sequence"/>
</dbReference>
<dbReference type="InterPro" id="IPR052085">
    <property type="entry name" value="WD-SAM-U-box"/>
</dbReference>
<dbReference type="SMART" id="SM00504">
    <property type="entry name" value="Ubox"/>
    <property type="match status" value="1"/>
</dbReference>
<accession>A0A9P1D6Z6</accession>
<dbReference type="OrthoDB" id="449268at2759"/>
<evidence type="ECO:0000313" key="3">
    <source>
        <dbReference type="EMBL" id="CAI4003673.1"/>
    </source>
</evidence>
<gene>
    <name evidence="3" type="ORF">C1SCF055_LOCUS29520</name>
</gene>
<dbReference type="EMBL" id="CAMXCT030003312">
    <property type="protein sequence ID" value="CAL4790985.1"/>
    <property type="molecule type" value="Genomic_DNA"/>
</dbReference>
<dbReference type="PANTHER" id="PTHR46573">
    <property type="entry name" value="WD REPEAT, SAM AND U-BOX DOMAIN-CONTAINING PROTEIN 1"/>
    <property type="match status" value="1"/>
</dbReference>
<dbReference type="PROSITE" id="PS51698">
    <property type="entry name" value="U_BOX"/>
    <property type="match status" value="1"/>
</dbReference>
<dbReference type="InterPro" id="IPR013083">
    <property type="entry name" value="Znf_RING/FYVE/PHD"/>
</dbReference>
<dbReference type="SUPFAM" id="SSF57850">
    <property type="entry name" value="RING/U-box"/>
    <property type="match status" value="1"/>
</dbReference>
<keyword evidence="5" id="KW-1185">Reference proteome</keyword>
<dbReference type="GO" id="GO:0004842">
    <property type="term" value="F:ubiquitin-protein transferase activity"/>
    <property type="evidence" value="ECO:0007669"/>
    <property type="project" value="InterPro"/>
</dbReference>
<evidence type="ECO:0000256" key="1">
    <source>
        <dbReference type="SAM" id="Coils"/>
    </source>
</evidence>